<reference evidence="3 4" key="1">
    <citation type="submission" date="2015-06" db="EMBL/GenBank/DDBJ databases">
        <authorList>
            <person name="Kim K.M."/>
        </authorList>
    </citation>
    <scope>NUCLEOTIDE SEQUENCE [LARGE SCALE GENOMIC DNA]</scope>
    <source>
        <strain evidence="3 4">KCTC 22370</strain>
    </source>
</reference>
<dbReference type="InterPro" id="IPR012495">
    <property type="entry name" value="TadE-like_dom"/>
</dbReference>
<protein>
    <submittedName>
        <fullName evidence="3">Dihydrolipoamide acetyltransferase</fullName>
    </submittedName>
</protein>
<keyword evidence="3" id="KW-0808">Transferase</keyword>
<accession>A0A0G3X8Y3</accession>
<dbReference type="STRING" id="543877.AM2010_983"/>
<organism evidence="3 4">
    <name type="scientific">Pelagerythrobacter marensis</name>
    <dbReference type="NCBI Taxonomy" id="543877"/>
    <lineage>
        <taxon>Bacteria</taxon>
        <taxon>Pseudomonadati</taxon>
        <taxon>Pseudomonadota</taxon>
        <taxon>Alphaproteobacteria</taxon>
        <taxon>Sphingomonadales</taxon>
        <taxon>Erythrobacteraceae</taxon>
        <taxon>Pelagerythrobacter</taxon>
    </lineage>
</organism>
<dbReference type="KEGG" id="amx:AM2010_983"/>
<dbReference type="Proteomes" id="UP000037643">
    <property type="component" value="Chromosome"/>
</dbReference>
<dbReference type="AlphaFoldDB" id="A0A0G3X8Y3"/>
<keyword evidence="1" id="KW-0472">Membrane</keyword>
<name>A0A0G3X8Y3_9SPHN</name>
<evidence type="ECO:0000256" key="1">
    <source>
        <dbReference type="SAM" id="Phobius"/>
    </source>
</evidence>
<dbReference type="Pfam" id="PF07811">
    <property type="entry name" value="TadE"/>
    <property type="match status" value="1"/>
</dbReference>
<dbReference type="RefSeq" id="WP_047806135.1">
    <property type="nucleotide sequence ID" value="NZ_CP011805.1"/>
</dbReference>
<gene>
    <name evidence="3" type="ORF">AM2010_983</name>
</gene>
<dbReference type="EMBL" id="CP011805">
    <property type="protein sequence ID" value="AKM07059.1"/>
    <property type="molecule type" value="Genomic_DNA"/>
</dbReference>
<proteinExistence type="predicted"/>
<sequence length="194" mass="20839">MRARSIIRDSSGAALVEFALVSPVLLLLILGIFDMGYNYYIQSQLQGAVQKAARDSTIEGAAGRSTTIDARVERAVRQIVPSADVDFSRKSYSSFTDVGRAEEFSDIDGNGTCNDGEPFEDANDNGVWDRDRGADGFGGARDAVLYVVTVSYQRAFGVTSLIGVPATFTTNATTVLRNQPYSEQSTVATVGQCL</sequence>
<dbReference type="OrthoDB" id="7306064at2"/>
<evidence type="ECO:0000259" key="2">
    <source>
        <dbReference type="Pfam" id="PF07811"/>
    </source>
</evidence>
<keyword evidence="1" id="KW-1133">Transmembrane helix</keyword>
<evidence type="ECO:0000313" key="3">
    <source>
        <dbReference type="EMBL" id="AKM07059.1"/>
    </source>
</evidence>
<keyword evidence="4" id="KW-1185">Reference proteome</keyword>
<dbReference type="GO" id="GO:0016740">
    <property type="term" value="F:transferase activity"/>
    <property type="evidence" value="ECO:0007669"/>
    <property type="project" value="UniProtKB-KW"/>
</dbReference>
<feature type="transmembrane region" description="Helical" evidence="1">
    <location>
        <begin position="12"/>
        <end position="33"/>
    </location>
</feature>
<feature type="domain" description="TadE-like" evidence="2">
    <location>
        <begin position="12"/>
        <end position="54"/>
    </location>
</feature>
<dbReference type="PATRIC" id="fig|543877.4.peg.993"/>
<evidence type="ECO:0000313" key="4">
    <source>
        <dbReference type="Proteomes" id="UP000037643"/>
    </source>
</evidence>
<keyword evidence="1" id="KW-0812">Transmembrane</keyword>